<name>A0ABR1FDE3_9ASCO</name>
<sequence length="370" mass="40274">MAPKRKAKPAQEPIKYASVTAQQALLTLLQRTFSAAFSDPATLSAAIQAVKAHLYARDYLAAFDSPDYLLAYVVRWSSSRALAYLHVFGDLCPQIPLLLSSAAKPKKRVLCVGGGAGGEVLALAALANDLGARGVDILAVDIADWEDVFTRLRDGIARQLGWLAEEDSKPPVDLNFLQFDILDVPCQILDGDQSQKISLESLSSSSSSPITATATAPDALPPSSSSAPPAPPAPPPTDKLDVSKFDLITVLFTANELFVESKPRTISFLRHLCDRCKPGTILLILESAGSYSHISIGSKTFPVQFLLDHTLVDPSPSPSSSSSSSSSAPSDRWEKLIEDDSVWFRLDEKQLRYPLQLENMRFFIRLYKKL</sequence>
<dbReference type="InterPro" id="IPR029063">
    <property type="entry name" value="SAM-dependent_MTases_sf"/>
</dbReference>
<dbReference type="SUPFAM" id="SSF53335">
    <property type="entry name" value="S-adenosyl-L-methionine-dependent methyltransferases"/>
    <property type="match status" value="1"/>
</dbReference>
<feature type="region of interest" description="Disordered" evidence="1">
    <location>
        <begin position="200"/>
        <end position="239"/>
    </location>
</feature>
<gene>
    <name evidence="2" type="ORF">BZA70DRAFT_272413</name>
</gene>
<dbReference type="RefSeq" id="XP_064770909.1">
    <property type="nucleotide sequence ID" value="XM_064911644.1"/>
</dbReference>
<dbReference type="GeneID" id="90037156"/>
<proteinExistence type="predicted"/>
<reference evidence="2 3" key="1">
    <citation type="submission" date="2024-03" db="EMBL/GenBank/DDBJ databases">
        <title>Genome-scale model development and genomic sequencing of the oleaginous clade Lipomyces.</title>
        <authorList>
            <consortium name="Lawrence Berkeley National Laboratory"/>
            <person name="Czajka J.J."/>
            <person name="Han Y."/>
            <person name="Kim J."/>
            <person name="Mondo S.J."/>
            <person name="Hofstad B.A."/>
            <person name="Robles A."/>
            <person name="Haridas S."/>
            <person name="Riley R."/>
            <person name="LaButti K."/>
            <person name="Pangilinan J."/>
            <person name="Andreopoulos W."/>
            <person name="Lipzen A."/>
            <person name="Yan J."/>
            <person name="Wang M."/>
            <person name="Ng V."/>
            <person name="Grigoriev I.V."/>
            <person name="Spatafora J.W."/>
            <person name="Magnuson J.K."/>
            <person name="Baker S.E."/>
            <person name="Pomraning K.R."/>
        </authorList>
    </citation>
    <scope>NUCLEOTIDE SEQUENCE [LARGE SCALE GENOMIC DNA]</scope>
    <source>
        <strain evidence="2 3">Phaff 52-87</strain>
    </source>
</reference>
<organism evidence="2 3">
    <name type="scientific">Myxozyma melibiosi</name>
    <dbReference type="NCBI Taxonomy" id="54550"/>
    <lineage>
        <taxon>Eukaryota</taxon>
        <taxon>Fungi</taxon>
        <taxon>Dikarya</taxon>
        <taxon>Ascomycota</taxon>
        <taxon>Saccharomycotina</taxon>
        <taxon>Lipomycetes</taxon>
        <taxon>Lipomycetales</taxon>
        <taxon>Lipomycetaceae</taxon>
        <taxon>Myxozyma</taxon>
    </lineage>
</organism>
<dbReference type="EMBL" id="JBBJBU010000001">
    <property type="protein sequence ID" value="KAK7207876.1"/>
    <property type="molecule type" value="Genomic_DNA"/>
</dbReference>
<evidence type="ECO:0000256" key="1">
    <source>
        <dbReference type="SAM" id="MobiDB-lite"/>
    </source>
</evidence>
<evidence type="ECO:0000313" key="3">
    <source>
        <dbReference type="Proteomes" id="UP001498771"/>
    </source>
</evidence>
<evidence type="ECO:0008006" key="4">
    <source>
        <dbReference type="Google" id="ProtNLM"/>
    </source>
</evidence>
<accession>A0ABR1FDE3</accession>
<dbReference type="Gene3D" id="3.40.50.150">
    <property type="entry name" value="Vaccinia Virus protein VP39"/>
    <property type="match status" value="1"/>
</dbReference>
<dbReference type="Pfam" id="PF11312">
    <property type="entry name" value="Methyltransf_34"/>
    <property type="match status" value="1"/>
</dbReference>
<keyword evidence="3" id="KW-1185">Reference proteome</keyword>
<evidence type="ECO:0000313" key="2">
    <source>
        <dbReference type="EMBL" id="KAK7207876.1"/>
    </source>
</evidence>
<dbReference type="Proteomes" id="UP001498771">
    <property type="component" value="Unassembled WGS sequence"/>
</dbReference>
<comment type="caution">
    <text evidence="2">The sequence shown here is derived from an EMBL/GenBank/DDBJ whole genome shotgun (WGS) entry which is preliminary data.</text>
</comment>
<feature type="compositionally biased region" description="Pro residues" evidence="1">
    <location>
        <begin position="228"/>
        <end position="237"/>
    </location>
</feature>
<dbReference type="InterPro" id="IPR021463">
    <property type="entry name" value="Methyltransf_34"/>
</dbReference>
<protein>
    <recommendedName>
        <fullName evidence="4">25S rRNA (Uridine(2843)-N(3))-methyltransferase</fullName>
    </recommendedName>
</protein>
<feature type="compositionally biased region" description="Low complexity" evidence="1">
    <location>
        <begin position="201"/>
        <end position="227"/>
    </location>
</feature>